<dbReference type="Pfam" id="PF00270">
    <property type="entry name" value="DEAD"/>
    <property type="match status" value="1"/>
</dbReference>
<dbReference type="InterPro" id="IPR014001">
    <property type="entry name" value="Helicase_ATP-bd"/>
</dbReference>
<keyword evidence="4" id="KW-0067">ATP-binding</keyword>
<proteinExistence type="predicted"/>
<evidence type="ECO:0000256" key="3">
    <source>
        <dbReference type="ARBA" id="ARBA00022806"/>
    </source>
</evidence>
<organism evidence="7 8">
    <name type="scientific">Caulochytrium protostelioides</name>
    <dbReference type="NCBI Taxonomy" id="1555241"/>
    <lineage>
        <taxon>Eukaryota</taxon>
        <taxon>Fungi</taxon>
        <taxon>Fungi incertae sedis</taxon>
        <taxon>Chytridiomycota</taxon>
        <taxon>Chytridiomycota incertae sedis</taxon>
        <taxon>Chytridiomycetes</taxon>
        <taxon>Caulochytriales</taxon>
        <taxon>Caulochytriaceae</taxon>
        <taxon>Caulochytrium</taxon>
    </lineage>
</organism>
<keyword evidence="3" id="KW-0347">Helicase</keyword>
<dbReference type="PANTHER" id="PTHR47960">
    <property type="entry name" value="DEAD-BOX ATP-DEPENDENT RNA HELICASE 50"/>
    <property type="match status" value="1"/>
</dbReference>
<feature type="region of interest" description="Disordered" evidence="5">
    <location>
        <begin position="45"/>
        <end position="128"/>
    </location>
</feature>
<dbReference type="InterPro" id="IPR011545">
    <property type="entry name" value="DEAD/DEAH_box_helicase_dom"/>
</dbReference>
<evidence type="ECO:0000313" key="8">
    <source>
        <dbReference type="Proteomes" id="UP000274922"/>
    </source>
</evidence>
<feature type="domain" description="Helicase ATP-binding" evidence="6">
    <location>
        <begin position="533"/>
        <end position="685"/>
    </location>
</feature>
<evidence type="ECO:0000313" key="7">
    <source>
        <dbReference type="EMBL" id="RKO98852.1"/>
    </source>
</evidence>
<evidence type="ECO:0000256" key="4">
    <source>
        <dbReference type="ARBA" id="ARBA00022840"/>
    </source>
</evidence>
<accession>A0A4P9X183</accession>
<protein>
    <recommendedName>
        <fullName evidence="6">Helicase ATP-binding domain-containing protein</fullName>
    </recommendedName>
</protein>
<feature type="region of interest" description="Disordered" evidence="5">
    <location>
        <begin position="767"/>
        <end position="792"/>
    </location>
</feature>
<keyword evidence="1" id="KW-0547">Nucleotide-binding</keyword>
<dbReference type="EMBL" id="ML014353">
    <property type="protein sequence ID" value="RKO98852.1"/>
    <property type="molecule type" value="Genomic_DNA"/>
</dbReference>
<dbReference type="OrthoDB" id="10256233at2759"/>
<dbReference type="Pfam" id="PF00271">
    <property type="entry name" value="Helicase_C"/>
    <property type="match status" value="1"/>
</dbReference>
<dbReference type="SUPFAM" id="SSF52540">
    <property type="entry name" value="P-loop containing nucleoside triphosphate hydrolases"/>
    <property type="match status" value="2"/>
</dbReference>
<keyword evidence="2" id="KW-0378">Hydrolase</keyword>
<feature type="compositionally biased region" description="Low complexity" evidence="5">
    <location>
        <begin position="367"/>
        <end position="379"/>
    </location>
</feature>
<feature type="compositionally biased region" description="Polar residues" evidence="5">
    <location>
        <begin position="47"/>
        <end position="56"/>
    </location>
</feature>
<evidence type="ECO:0000256" key="2">
    <source>
        <dbReference type="ARBA" id="ARBA00022801"/>
    </source>
</evidence>
<feature type="compositionally biased region" description="Low complexity" evidence="5">
    <location>
        <begin position="70"/>
        <end position="80"/>
    </location>
</feature>
<dbReference type="GO" id="GO:0004386">
    <property type="term" value="F:helicase activity"/>
    <property type="evidence" value="ECO:0007669"/>
    <property type="project" value="UniProtKB-KW"/>
</dbReference>
<reference evidence="8" key="1">
    <citation type="journal article" date="2018" name="Nat. Microbiol.">
        <title>Leveraging single-cell genomics to expand the fungal tree of life.</title>
        <authorList>
            <person name="Ahrendt S.R."/>
            <person name="Quandt C.A."/>
            <person name="Ciobanu D."/>
            <person name="Clum A."/>
            <person name="Salamov A."/>
            <person name="Andreopoulos B."/>
            <person name="Cheng J.F."/>
            <person name="Woyke T."/>
            <person name="Pelin A."/>
            <person name="Henrissat B."/>
            <person name="Reynolds N.K."/>
            <person name="Benny G.L."/>
            <person name="Smith M.E."/>
            <person name="James T.Y."/>
            <person name="Grigoriev I.V."/>
        </authorList>
    </citation>
    <scope>NUCLEOTIDE SEQUENCE [LARGE SCALE GENOMIC DNA]</scope>
    <source>
        <strain evidence="8">ATCC 52028</strain>
    </source>
</reference>
<dbReference type="SMART" id="SM00487">
    <property type="entry name" value="DEXDc"/>
    <property type="match status" value="1"/>
</dbReference>
<dbReference type="AlphaFoldDB" id="A0A4P9X183"/>
<dbReference type="InterPro" id="IPR027417">
    <property type="entry name" value="P-loop_NTPase"/>
</dbReference>
<feature type="region of interest" description="Disordered" evidence="5">
    <location>
        <begin position="355"/>
        <end position="413"/>
    </location>
</feature>
<dbReference type="GO" id="GO:0003676">
    <property type="term" value="F:nucleic acid binding"/>
    <property type="evidence" value="ECO:0007669"/>
    <property type="project" value="InterPro"/>
</dbReference>
<dbReference type="GO" id="GO:0005524">
    <property type="term" value="F:ATP binding"/>
    <property type="evidence" value="ECO:0007669"/>
    <property type="project" value="UniProtKB-KW"/>
</dbReference>
<dbReference type="Gene3D" id="3.40.50.300">
    <property type="entry name" value="P-loop containing nucleotide triphosphate hydrolases"/>
    <property type="match status" value="3"/>
</dbReference>
<evidence type="ECO:0000259" key="6">
    <source>
        <dbReference type="PROSITE" id="PS51192"/>
    </source>
</evidence>
<dbReference type="PROSITE" id="PS51192">
    <property type="entry name" value="HELICASE_ATP_BIND_1"/>
    <property type="match status" value="1"/>
</dbReference>
<feature type="region of interest" description="Disordered" evidence="5">
    <location>
        <begin position="499"/>
        <end position="526"/>
    </location>
</feature>
<sequence length="1036" mass="110279">MLAALTARAALLGRCHATTIGWRGRDRRAFSPHARLFHSAAPVSAKPRSSVSGDTYTFSTRFPRARPRARGGAASPRTGTQAAARIAKQRNVDWIGSASFRPRPRRPPAAAPAPSAPSTATPTRMRGATPPAVIRQLMRRHNARAALERPPTSAASPSAAAVTARDGAMPAGRFASAVADRALRAVHGAPPPSIPAGMLVRPRPVRLPSAHQRQLPRDPNHAQLARPVAPPAALAHLLRHHKHLPTFAQLGLTTPVVQYMEQTMHFQNPTAIQTIVVQAMAPRHPALHAAPQHMVLISEPASGKTHAYMLPVMEDLTREDDAIIQTARAASQRQSQADEAFLAASRQLASFEDPHASEGKGFEAETASASASAQAADASVDPIRHTHVGPDNTRRPDQTSASQPSPLTAPERQMPLPITNLAATMPVDPDRATDRATAVADAVAAPAAAATAMVARNEMLLSPEERNRDAFIETALARTMQKHGIAAAAAAAEAKALAPASDGASRSPRSPDDMFPDAPGGMLAQQAFTQPPTPLALLEAAGRRRAHPRAVIVVPTRDLVDQTVRHWKRASHHGIRLRTVGLHMGQSRRVVDHLLAQGPIDVLVGTPNQLVRQFEAFRLFFDDVRWLVLDEADTLLDRRFAATVGHLMDKIGQRSPRARSLFLAGTMPRHLLPPLKARYDGLAVITSPRVHRLDPAAKHQFVATPGGSLSPAVKQRLLLDVLRRAIPEGERIVIFTTRRDTADDLVRCLNGKGIRARAFVGTSFKPDARDAPRLASSQLVPPQPASSRQLSDDQLLDDQRYLIAGASPGGAVGDHGTANSGKAHAVLALTDAADHNAHEGGGNSSSSVVSAAGPEAGAVLSKSATLPAAALRERSDFLAAVSRSPETSASDRRFEAASALALTDPRGAAAAVPLLSDEDVVAMQTVASVGTRSSGAPNLATIAETAAMYPEVMVATDVASLGLDLDVGVVVNYDMPPTLGDYLRRAGRTCRTPYMGMALNATRKRVSGRVITLVTPRNQKMVEDITWALRHRVPLA</sequence>
<dbReference type="GO" id="GO:0016787">
    <property type="term" value="F:hydrolase activity"/>
    <property type="evidence" value="ECO:0007669"/>
    <property type="project" value="UniProtKB-KW"/>
</dbReference>
<evidence type="ECO:0000256" key="5">
    <source>
        <dbReference type="SAM" id="MobiDB-lite"/>
    </source>
</evidence>
<evidence type="ECO:0000256" key="1">
    <source>
        <dbReference type="ARBA" id="ARBA00022741"/>
    </source>
</evidence>
<gene>
    <name evidence="7" type="ORF">CXG81DRAFT_20992</name>
</gene>
<keyword evidence="8" id="KW-1185">Reference proteome</keyword>
<name>A0A4P9X183_9FUNG</name>
<dbReference type="InterPro" id="IPR001650">
    <property type="entry name" value="Helicase_C-like"/>
</dbReference>
<dbReference type="STRING" id="1555241.A0A4P9X183"/>
<dbReference type="Proteomes" id="UP000274922">
    <property type="component" value="Unassembled WGS sequence"/>
</dbReference>